<gene>
    <name evidence="1" type="ORF">LZZ85_13190</name>
</gene>
<dbReference type="RefSeq" id="WP_237872429.1">
    <property type="nucleotide sequence ID" value="NZ_JAKLTR010000007.1"/>
</dbReference>
<protein>
    <submittedName>
        <fullName evidence="1">Uncharacterized protein</fullName>
    </submittedName>
</protein>
<keyword evidence="2" id="KW-1185">Reference proteome</keyword>
<evidence type="ECO:0000313" key="2">
    <source>
        <dbReference type="Proteomes" id="UP001165367"/>
    </source>
</evidence>
<name>A0ABS9KSF9_9BACT</name>
<dbReference type="Proteomes" id="UP001165367">
    <property type="component" value="Unassembled WGS sequence"/>
</dbReference>
<accession>A0ABS9KSF9</accession>
<evidence type="ECO:0000313" key="1">
    <source>
        <dbReference type="EMBL" id="MCG2615249.1"/>
    </source>
</evidence>
<proteinExistence type="predicted"/>
<organism evidence="1 2">
    <name type="scientific">Terrimonas ginsenosidimutans</name>
    <dbReference type="NCBI Taxonomy" id="2908004"/>
    <lineage>
        <taxon>Bacteria</taxon>
        <taxon>Pseudomonadati</taxon>
        <taxon>Bacteroidota</taxon>
        <taxon>Chitinophagia</taxon>
        <taxon>Chitinophagales</taxon>
        <taxon>Chitinophagaceae</taxon>
        <taxon>Terrimonas</taxon>
    </lineage>
</organism>
<reference evidence="1" key="1">
    <citation type="submission" date="2022-01" db="EMBL/GenBank/DDBJ databases">
        <authorList>
            <person name="Jo J.-H."/>
            <person name="Im W.-T."/>
        </authorList>
    </citation>
    <scope>NUCLEOTIDE SEQUENCE</scope>
    <source>
        <strain evidence="1">NA20</strain>
    </source>
</reference>
<comment type="caution">
    <text evidence="1">The sequence shown here is derived from an EMBL/GenBank/DDBJ whole genome shotgun (WGS) entry which is preliminary data.</text>
</comment>
<dbReference type="EMBL" id="JAKLTR010000007">
    <property type="protein sequence ID" value="MCG2615249.1"/>
    <property type="molecule type" value="Genomic_DNA"/>
</dbReference>
<sequence length="197" mass="21713">MKKSIILIPVLTFFQLAGKAQTQVQYREINYLSDDGFTVPLKIKVGTRMAIKITNVNKRLVDIGKEVKTTNFHEEVPSIFEMFSKIKITAPATAGAPGAAPGSKPFARPADITASNIPDSLKAKIVEAGVVYAKLSGTVKDRDAQLNKYVVLYKIFKTVLDYQLTLQGLQNTCDQPFDTILHLVAGETIRTFFLSTC</sequence>